<dbReference type="EMBL" id="GG693878">
    <property type="protein sequence ID" value="EES52277.1"/>
    <property type="molecule type" value="Genomic_DNA"/>
</dbReference>
<evidence type="ECO:0000259" key="1">
    <source>
        <dbReference type="Pfam" id="PF00016"/>
    </source>
</evidence>
<evidence type="ECO:0000313" key="3">
    <source>
        <dbReference type="Proteomes" id="UP000009374"/>
    </source>
</evidence>
<protein>
    <submittedName>
        <fullName evidence="2">Ribulose-bisphosphate carboxylase-like protein</fullName>
    </submittedName>
</protein>
<dbReference type="SUPFAM" id="SSF54966">
    <property type="entry name" value="RuBisCO, large subunit, small (N-terminal) domain"/>
    <property type="match status" value="1"/>
</dbReference>
<dbReference type="CDD" id="cd08205">
    <property type="entry name" value="RuBisCO_IV_RLP"/>
    <property type="match status" value="1"/>
</dbReference>
<dbReference type="SFLD" id="SFLDS00014">
    <property type="entry name" value="RuBisCO"/>
    <property type="match status" value="1"/>
</dbReference>
<proteinExistence type="predicted"/>
<dbReference type="PANTHER" id="PTHR42704:SF17">
    <property type="entry name" value="RIBULOSE BISPHOSPHATE CARBOXYLASE LARGE CHAIN"/>
    <property type="match status" value="1"/>
</dbReference>
<organism evidence="2 3">
    <name type="scientific">Leptospirillum ferrodiazotrophum</name>
    <dbReference type="NCBI Taxonomy" id="412449"/>
    <lineage>
        <taxon>Bacteria</taxon>
        <taxon>Pseudomonadati</taxon>
        <taxon>Nitrospirota</taxon>
        <taxon>Nitrospiria</taxon>
        <taxon>Nitrospirales</taxon>
        <taxon>Nitrospiraceae</taxon>
        <taxon>Leptospirillum</taxon>
    </lineage>
</organism>
<dbReference type="InterPro" id="IPR036376">
    <property type="entry name" value="RuBisCO_lsu_C_sf"/>
</dbReference>
<name>C6HYJ2_9BACT</name>
<evidence type="ECO:0000313" key="2">
    <source>
        <dbReference type="EMBL" id="EES52277.1"/>
    </source>
</evidence>
<reference evidence="2 3" key="1">
    <citation type="journal article" date="2009" name="Appl. Environ. Microbiol.">
        <title>Community genomic and proteomic analyses of chemoautotrophic iron-oxidizing "Leptospirillum rubarum" (Group II) and "Leptospirillum ferrodiazotrophum" (Group III) bacteria in acid mine drainage biofilms.</title>
        <authorList>
            <person name="Goltsman D.S."/>
            <person name="Denef V.J."/>
            <person name="Singer S.W."/>
            <person name="VerBerkmoes N.C."/>
            <person name="Lefsrud M."/>
            <person name="Mueller R.S."/>
            <person name="Dick G.J."/>
            <person name="Sun C.L."/>
            <person name="Wheeler K.E."/>
            <person name="Zemla A."/>
            <person name="Baker B.J."/>
            <person name="Hauser L."/>
            <person name="Land M."/>
            <person name="Shah M.B."/>
            <person name="Thelen M.P."/>
            <person name="Hettich R.L."/>
            <person name="Banfield J.F."/>
        </authorList>
    </citation>
    <scope>NUCLEOTIDE SEQUENCE [LARGE SCALE GENOMIC DNA]</scope>
</reference>
<gene>
    <name evidence="2" type="ORF">UBAL3_94240068</name>
</gene>
<dbReference type="InterPro" id="IPR000685">
    <property type="entry name" value="RuBisCO_lsu_C"/>
</dbReference>
<dbReference type="Gene3D" id="3.20.20.110">
    <property type="entry name" value="Ribulose bisphosphate carboxylase, large subunit, C-terminal domain"/>
    <property type="match status" value="1"/>
</dbReference>
<dbReference type="Proteomes" id="UP000009374">
    <property type="component" value="Unassembled WGS sequence"/>
</dbReference>
<dbReference type="GO" id="GO:0016984">
    <property type="term" value="F:ribulose-bisphosphate carboxylase activity"/>
    <property type="evidence" value="ECO:0007669"/>
    <property type="project" value="InterPro"/>
</dbReference>
<feature type="domain" description="Ribulose bisphosphate carboxylase large subunit C-terminal" evidence="1">
    <location>
        <begin position="127"/>
        <end position="389"/>
    </location>
</feature>
<sequence length="393" mass="43312">MTKTETIRATYTISSRDPEKACRLIAREMSVGIKKTGYESSGSDSFEAHARIIDQGKRVATIEIDVPSQRIFSAYGLVLSIAGEISCLNIIKSIELNDFEAPDSLLSRFPGPQFGTAEIDRRRKNPKRPLFITVLKPSQGLSPREFGHIAYESLVGGSDVVKSDELLQEPDADYRKRLAAMVEAAKRAEEETGEPKWAMMHPVDQPTRMLARYRAGADAGAKISMVSPAASGFPMLEELARTGLVPIMAHMATSDWLWQKHGMSVRAWARFMRMCGADLILFPALSGTLKSKRQHLKDVQDICRLPMGSMKPSLIVVGGGMHAGTLEVHARLFGPDFAYICGGGVCGHPDGARAGARSVRQAWEAHEAGIPVDEYRKKHRELDRALTAFQKYV</sequence>
<dbReference type="SFLD" id="SFLDG00301">
    <property type="entry name" value="RuBisCO-like_proteins"/>
    <property type="match status" value="1"/>
</dbReference>
<dbReference type="PANTHER" id="PTHR42704">
    <property type="entry name" value="RIBULOSE BISPHOSPHATE CARBOXYLASE"/>
    <property type="match status" value="1"/>
</dbReference>
<dbReference type="Gene3D" id="3.30.70.150">
    <property type="entry name" value="RuBisCO large subunit, N-terminal domain"/>
    <property type="match status" value="1"/>
</dbReference>
<dbReference type="SUPFAM" id="SSF51649">
    <property type="entry name" value="RuBisCo, C-terminal domain"/>
    <property type="match status" value="1"/>
</dbReference>
<accession>C6HYJ2</accession>
<keyword evidence="3" id="KW-1185">Reference proteome</keyword>
<dbReference type="GO" id="GO:0000287">
    <property type="term" value="F:magnesium ion binding"/>
    <property type="evidence" value="ECO:0007669"/>
    <property type="project" value="InterPro"/>
</dbReference>
<dbReference type="AlphaFoldDB" id="C6HYJ2"/>
<dbReference type="GO" id="GO:0015977">
    <property type="term" value="P:carbon fixation"/>
    <property type="evidence" value="ECO:0007669"/>
    <property type="project" value="InterPro"/>
</dbReference>
<dbReference type="InterPro" id="IPR033966">
    <property type="entry name" value="RuBisCO"/>
</dbReference>
<dbReference type="InterPro" id="IPR036422">
    <property type="entry name" value="RuBisCO_lsu_N_sf"/>
</dbReference>
<dbReference type="Pfam" id="PF00016">
    <property type="entry name" value="RuBisCO_large"/>
    <property type="match status" value="1"/>
</dbReference>